<feature type="region of interest" description="Disordered" evidence="7">
    <location>
        <begin position="152"/>
        <end position="171"/>
    </location>
</feature>
<dbReference type="InterPro" id="IPR000253">
    <property type="entry name" value="FHA_dom"/>
</dbReference>
<comment type="subcellular location">
    <subcellularLocation>
        <location evidence="1 6">Nucleus</location>
    </subcellularLocation>
</comment>
<feature type="compositionally biased region" description="Basic residues" evidence="7">
    <location>
        <begin position="29"/>
        <end position="42"/>
    </location>
</feature>
<evidence type="ECO:0000256" key="1">
    <source>
        <dbReference type="ARBA" id="ARBA00004123"/>
    </source>
</evidence>
<dbReference type="Gene3D" id="2.60.200.20">
    <property type="match status" value="1"/>
</dbReference>
<feature type="compositionally biased region" description="Polar residues" evidence="7">
    <location>
        <begin position="152"/>
        <end position="166"/>
    </location>
</feature>
<evidence type="ECO:0000313" key="10">
    <source>
        <dbReference type="EMBL" id="KAL2051243.1"/>
    </source>
</evidence>
<dbReference type="InterPro" id="IPR001766">
    <property type="entry name" value="Fork_head_dom"/>
</dbReference>
<evidence type="ECO:0000256" key="7">
    <source>
        <dbReference type="SAM" id="MobiDB-lite"/>
    </source>
</evidence>
<protein>
    <submittedName>
        <fullName evidence="10">Uncharacterized protein</fullName>
    </submittedName>
</protein>
<dbReference type="InterPro" id="IPR036390">
    <property type="entry name" value="WH_DNA-bd_sf"/>
</dbReference>
<dbReference type="SUPFAM" id="SSF46785">
    <property type="entry name" value="Winged helix' DNA-binding domain"/>
    <property type="match status" value="1"/>
</dbReference>
<feature type="domain" description="Fork-head" evidence="9">
    <location>
        <begin position="366"/>
        <end position="442"/>
    </location>
</feature>
<evidence type="ECO:0000256" key="4">
    <source>
        <dbReference type="ARBA" id="ARBA00023163"/>
    </source>
</evidence>
<feature type="region of interest" description="Disordered" evidence="7">
    <location>
        <begin position="615"/>
        <end position="705"/>
    </location>
</feature>
<gene>
    <name evidence="10" type="ORF">ABVK25_008492</name>
</gene>
<evidence type="ECO:0000259" key="8">
    <source>
        <dbReference type="PROSITE" id="PS50006"/>
    </source>
</evidence>
<feature type="compositionally biased region" description="Polar residues" evidence="7">
    <location>
        <begin position="484"/>
        <end position="501"/>
    </location>
</feature>
<dbReference type="SUPFAM" id="SSF49879">
    <property type="entry name" value="SMAD/FHA domain"/>
    <property type="match status" value="1"/>
</dbReference>
<feature type="region of interest" description="Disordered" evidence="7">
    <location>
        <begin position="1"/>
        <end position="83"/>
    </location>
</feature>
<feature type="region of interest" description="Disordered" evidence="7">
    <location>
        <begin position="318"/>
        <end position="342"/>
    </location>
</feature>
<sequence>MSSPPTTRRSERKRTANTRAADLSSPIPHRPRPAPATKKRKASNTGPAPPRRRLRQTTPNEDAAETQAEESDDDTAVDDDEQNTHDTDMLIPYLHVAAEPVAVAQEHSNAICEKKYGKDKVNAYAKISGKDWTYYVTDVNIFFGRAPEPLGRQSTAAGADSAQPNTEDPPVHIDLGPSKVVSRIHGELRYSQSDNTWHVHCFGRNGVKVNDKFLKRQESVTINNGAVIAISGTEMLWQPATGKPEIHQMFKDRMLSYQNNEGLDEELGSRHHPAAAQPDTPLPAPAAGTHPYNPYYPPAGSYYSGRPAIAPAPANMARPVTPSPSPPNRAINTGSAKRRSPGYKRGIMMESTEQIDYSLDSSKDIKPSCSYASMITWAILSTEDQSLSLNGIYNWIKDHYAYYRLINSGWQNSIRHNLSLNQGFEKVPRRPDEPGKGMKWALVADQRENTIAIANKNASKGGGRISSAPGSPAGHPRSSGFLPINTNGHLKSSPISGTPPLSSYPPAAQESYTPTRGPQRPYPAYAPTQGPLPVLSDETSPMPRRRANGHLTAGDSSPTLTSGAWAHDQPMQTPVPRPYNLNVPQPNTAKLPTSHMADSSPAPFWKYHGINSTPAQPWPEISPMKNGTAGDATQLQSSSPPPVANGVGVDSPTRKGKPAISFASSQNGHGPGEDEDGGIDITRGFTKISSYHQKRSNGASNGVSS</sequence>
<evidence type="ECO:0000256" key="5">
    <source>
        <dbReference type="ARBA" id="ARBA00023242"/>
    </source>
</evidence>
<feature type="region of interest" description="Disordered" evidence="7">
    <location>
        <begin position="455"/>
        <end position="575"/>
    </location>
</feature>
<evidence type="ECO:0000256" key="2">
    <source>
        <dbReference type="ARBA" id="ARBA00023015"/>
    </source>
</evidence>
<keyword evidence="3 6" id="KW-0238">DNA-binding</keyword>
<evidence type="ECO:0000256" key="3">
    <source>
        <dbReference type="ARBA" id="ARBA00023125"/>
    </source>
</evidence>
<dbReference type="SMART" id="SM00240">
    <property type="entry name" value="FHA"/>
    <property type="match status" value="1"/>
</dbReference>
<keyword evidence="5 6" id="KW-0539">Nucleus</keyword>
<dbReference type="PROSITE" id="PS00658">
    <property type="entry name" value="FORK_HEAD_2"/>
    <property type="match status" value="1"/>
</dbReference>
<dbReference type="PROSITE" id="PS50006">
    <property type="entry name" value="FHA_DOMAIN"/>
    <property type="match status" value="1"/>
</dbReference>
<evidence type="ECO:0000259" key="9">
    <source>
        <dbReference type="PROSITE" id="PS50039"/>
    </source>
</evidence>
<keyword evidence="4" id="KW-0804">Transcription</keyword>
<dbReference type="SMART" id="SM00339">
    <property type="entry name" value="FH"/>
    <property type="match status" value="1"/>
</dbReference>
<feature type="compositionally biased region" description="Acidic residues" evidence="7">
    <location>
        <begin position="62"/>
        <end position="81"/>
    </location>
</feature>
<evidence type="ECO:0000313" key="11">
    <source>
        <dbReference type="Proteomes" id="UP001590951"/>
    </source>
</evidence>
<dbReference type="Gene3D" id="1.10.10.10">
    <property type="entry name" value="Winged helix-like DNA-binding domain superfamily/Winged helix DNA-binding domain"/>
    <property type="match status" value="1"/>
</dbReference>
<dbReference type="Proteomes" id="UP001590951">
    <property type="component" value="Unassembled WGS sequence"/>
</dbReference>
<dbReference type="PANTHER" id="PTHR45881:SF1">
    <property type="entry name" value="FORK HEAD PROTEIN HOMOLOG 2"/>
    <property type="match status" value="1"/>
</dbReference>
<keyword evidence="11" id="KW-1185">Reference proteome</keyword>
<feature type="domain" description="FHA" evidence="8">
    <location>
        <begin position="141"/>
        <end position="214"/>
    </location>
</feature>
<feature type="compositionally biased region" description="Polar residues" evidence="7">
    <location>
        <begin position="687"/>
        <end position="705"/>
    </location>
</feature>
<dbReference type="InterPro" id="IPR030456">
    <property type="entry name" value="TF_fork_head_CS_2"/>
</dbReference>
<reference evidence="10 11" key="1">
    <citation type="submission" date="2024-09" db="EMBL/GenBank/DDBJ databases">
        <title>Rethinking Asexuality: The Enigmatic Case of Functional Sexual Genes in Lepraria (Stereocaulaceae).</title>
        <authorList>
            <person name="Doellman M."/>
            <person name="Sun Y."/>
            <person name="Barcenas-Pena A."/>
            <person name="Lumbsch H.T."/>
            <person name="Grewe F."/>
        </authorList>
    </citation>
    <scope>NUCLEOTIDE SEQUENCE [LARGE SCALE GENOMIC DNA]</scope>
    <source>
        <strain evidence="10 11">Grewe 0041</strain>
    </source>
</reference>
<dbReference type="PANTHER" id="PTHR45881">
    <property type="entry name" value="CHECKPOINT SUPPRESSOR 1-LIKE, ISOFORM A-RELATED"/>
    <property type="match status" value="1"/>
</dbReference>
<proteinExistence type="predicted"/>
<dbReference type="Pfam" id="PF00498">
    <property type="entry name" value="FHA"/>
    <property type="match status" value="1"/>
</dbReference>
<dbReference type="Pfam" id="PF00250">
    <property type="entry name" value="Forkhead"/>
    <property type="match status" value="1"/>
</dbReference>
<evidence type="ECO:0000256" key="6">
    <source>
        <dbReference type="PROSITE-ProRule" id="PRU00089"/>
    </source>
</evidence>
<comment type="caution">
    <text evidence="10">The sequence shown here is derived from an EMBL/GenBank/DDBJ whole genome shotgun (WGS) entry which is preliminary data.</text>
</comment>
<organism evidence="10 11">
    <name type="scientific">Lepraria finkii</name>
    <dbReference type="NCBI Taxonomy" id="1340010"/>
    <lineage>
        <taxon>Eukaryota</taxon>
        <taxon>Fungi</taxon>
        <taxon>Dikarya</taxon>
        <taxon>Ascomycota</taxon>
        <taxon>Pezizomycotina</taxon>
        <taxon>Lecanoromycetes</taxon>
        <taxon>OSLEUM clade</taxon>
        <taxon>Lecanoromycetidae</taxon>
        <taxon>Lecanorales</taxon>
        <taxon>Lecanorineae</taxon>
        <taxon>Stereocaulaceae</taxon>
        <taxon>Lepraria</taxon>
    </lineage>
</organism>
<accession>A0ABR4B1H7</accession>
<feature type="DNA-binding region" description="Fork-head" evidence="6">
    <location>
        <begin position="366"/>
        <end position="442"/>
    </location>
</feature>
<dbReference type="InterPro" id="IPR008984">
    <property type="entry name" value="SMAD_FHA_dom_sf"/>
</dbReference>
<dbReference type="CDD" id="cd00059">
    <property type="entry name" value="FH_FOX"/>
    <property type="match status" value="1"/>
</dbReference>
<dbReference type="PROSITE" id="PS50039">
    <property type="entry name" value="FORK_HEAD_3"/>
    <property type="match status" value="1"/>
</dbReference>
<dbReference type="InterPro" id="IPR036388">
    <property type="entry name" value="WH-like_DNA-bd_sf"/>
</dbReference>
<dbReference type="PRINTS" id="PR00053">
    <property type="entry name" value="FORKHEAD"/>
</dbReference>
<dbReference type="CDD" id="cd22701">
    <property type="entry name" value="FHA_FKH1-like"/>
    <property type="match status" value="1"/>
</dbReference>
<dbReference type="EMBL" id="JBHFEH010000037">
    <property type="protein sequence ID" value="KAL2051243.1"/>
    <property type="molecule type" value="Genomic_DNA"/>
</dbReference>
<keyword evidence="2" id="KW-0805">Transcription regulation</keyword>
<name>A0ABR4B1H7_9LECA</name>